<dbReference type="InterPro" id="IPR003593">
    <property type="entry name" value="AAA+_ATPase"/>
</dbReference>
<dbReference type="eggNOG" id="KOG0989">
    <property type="taxonomic scope" value="Eukaryota"/>
</dbReference>
<dbReference type="InterPro" id="IPR027417">
    <property type="entry name" value="P-loop_NTPase"/>
</dbReference>
<feature type="region of interest" description="Disordered" evidence="10">
    <location>
        <begin position="89"/>
        <end position="218"/>
    </location>
</feature>
<reference evidence="13 14" key="1">
    <citation type="submission" date="2025-04" db="UniProtKB">
        <authorList>
            <consortium name="RefSeq"/>
        </authorList>
    </citation>
    <scope>IDENTIFICATION</scope>
</reference>
<dbReference type="Pfam" id="PF22608">
    <property type="entry name" value="DNAX_ATPase_lid"/>
    <property type="match status" value="1"/>
</dbReference>
<dbReference type="Gene3D" id="1.10.8.60">
    <property type="match status" value="1"/>
</dbReference>
<evidence type="ECO:0000256" key="9">
    <source>
        <dbReference type="ARBA" id="ARBA00049244"/>
    </source>
</evidence>
<dbReference type="PANTHER" id="PTHR11669">
    <property type="entry name" value="REPLICATION FACTOR C / DNA POLYMERASE III GAMMA-TAU SUBUNIT"/>
    <property type="match status" value="1"/>
</dbReference>
<evidence type="ECO:0000313" key="14">
    <source>
        <dbReference type="RefSeq" id="XP_010250926.1"/>
    </source>
</evidence>
<dbReference type="GeneID" id="104593010"/>
<proteinExistence type="inferred from homology"/>
<dbReference type="RefSeq" id="XP_010250926.1">
    <property type="nucleotide sequence ID" value="XM_010252624.2"/>
</dbReference>
<evidence type="ECO:0000256" key="1">
    <source>
        <dbReference type="ARBA" id="ARBA00006360"/>
    </source>
</evidence>
<feature type="domain" description="AAA+ ATPase" evidence="11">
    <location>
        <begin position="344"/>
        <end position="486"/>
    </location>
</feature>
<dbReference type="OMA" id="IAESNDM"/>
<dbReference type="FunFam" id="3.40.50.300:FF:000014">
    <property type="entry name" value="DNA polymerase III subunit gamma/tau"/>
    <property type="match status" value="1"/>
</dbReference>
<dbReference type="RefSeq" id="XP_019052526.1">
    <property type="nucleotide sequence ID" value="XM_019196981.1"/>
</dbReference>
<evidence type="ECO:0000256" key="7">
    <source>
        <dbReference type="ARBA" id="ARBA00022932"/>
    </source>
</evidence>
<dbReference type="SUPFAM" id="SSF52540">
    <property type="entry name" value="P-loop containing nucleoside triphosphate hydrolases"/>
    <property type="match status" value="1"/>
</dbReference>
<comment type="similarity">
    <text evidence="1">Belongs to the DnaX/STICHEL family.</text>
</comment>
<feature type="region of interest" description="Disordered" evidence="10">
    <location>
        <begin position="823"/>
        <end position="843"/>
    </location>
</feature>
<dbReference type="OrthoDB" id="1899087at2759"/>
<dbReference type="PANTHER" id="PTHR11669:SF0">
    <property type="entry name" value="PROTEIN STICHEL-LIKE 2"/>
    <property type="match status" value="1"/>
</dbReference>
<dbReference type="InterPro" id="IPR045085">
    <property type="entry name" value="HLD_clamp_pol_III_gamma_tau"/>
</dbReference>
<dbReference type="AlphaFoldDB" id="A0A1U7ZHE2"/>
<dbReference type="KEGG" id="nnu:104593010"/>
<dbReference type="GO" id="GO:0003887">
    <property type="term" value="F:DNA-directed DNA polymerase activity"/>
    <property type="evidence" value="ECO:0007669"/>
    <property type="project" value="UniProtKB-KW"/>
</dbReference>
<sequence length="1029" mass="114872">MSDGRRHSVDIPISKALVALRRVRSLRDPSTNPLSKFSSFADNLTWETDSCNVASARLLNGYREVGSHNHGFLGSQIFDLDGRREEFGSDPELHYSSRKHNAKPISSKRSDCVKDEGLGSTRAKMVEEPGHLRSSRNGLYGNKSSGERYTSNQCENSLDRTFIPPSSGHLEDVDSYSENTIESSRSQRIDSTTTKRKLKSGIPDKSPRVEREVGSSVGSPYPSVCDARMDGSSHSTSFYANEEVDVLDHYHPGCGITCCWSRTQRLRESNLPSDVEDHPLLSAGGETGLSGQQRSCKLIKREFAPYSDNPRSFCQKFRPRSFNELVGQHVVARSLLSAISKGRITSFYLFHGPRGTGKTSTSRLFAAALNCLSLEEHKPCGLCRECTLFFSGRSRDIKEVDPARTNRVDRVRSLLKTAVLPPISSRFKVFIVDECHLLQGEAWATVLNSLEDLPRHVVFVMITVDLEKLPRSAISRCQRYHFPKIKDAEIASKLERICVEECLDFDKVALDFIAAKSNGSLRDAEMMLDQLSLLGKRITISLAYELIGIVSDDELLDLLDLALSSDTSNTVRRARELMKTRVDPMQLISQLANLIMDILSGKCQAGTSEVGRKFFGRHTSEEDLHKLRSALKILSETEKQLRTSKNQTTWLTVALLQLSSVESPSLDSNDLRVCFQTTQEKDDGFCSTSSTGDMFKHSVSCFCGDNKSHNSEMHRNCKEKLEIIWKRATERCQSNTLRKFLQKEGKLTSLCINQGLAIAEVEFYHQDHISRAEKSWKLIANSLQLILGCNVEIRINLVTGASGTKNTKSKIPSFCLLSCSGRRRDTSNSTTEDGNDQLDNSASTSGRVIKREKVIETCSSDCGSQFSPICSHHKAATATIRNREGNALSTGTTRSLGSENDIQGSQLGAGFCKEEGSDREQDFAIQEPENQPSCFWFHRRLRSSEYQESCLKIQQHENFELSIPQKASSKTYFCANDPYILCSSSNTYGNSSMGEDSQIKDSRMSSKVHCWKVPKFPLRKASLPCTTAK</sequence>
<dbReference type="Pfam" id="PF13177">
    <property type="entry name" value="DNA_pol3_delta2"/>
    <property type="match status" value="1"/>
</dbReference>
<dbReference type="GO" id="GO:0003677">
    <property type="term" value="F:DNA binding"/>
    <property type="evidence" value="ECO:0007669"/>
    <property type="project" value="InterPro"/>
</dbReference>
<dbReference type="Gene3D" id="3.40.50.300">
    <property type="entry name" value="P-loop containing nucleotide triphosphate hydrolases"/>
    <property type="match status" value="1"/>
</dbReference>
<evidence type="ECO:0000256" key="2">
    <source>
        <dbReference type="ARBA" id="ARBA00012417"/>
    </source>
</evidence>
<feature type="compositionally biased region" description="Basic and acidic residues" evidence="10">
    <location>
        <begin position="108"/>
        <end position="117"/>
    </location>
</feature>
<evidence type="ECO:0000256" key="3">
    <source>
        <dbReference type="ARBA" id="ARBA00022723"/>
    </source>
</evidence>
<dbReference type="FunFam" id="1.10.8.60:FF:000013">
    <property type="entry name" value="DNA polymerase III subunit gamma/tau"/>
    <property type="match status" value="1"/>
</dbReference>
<evidence type="ECO:0000313" key="12">
    <source>
        <dbReference type="Proteomes" id="UP000189703"/>
    </source>
</evidence>
<protein>
    <recommendedName>
        <fullName evidence="2">DNA-directed DNA polymerase</fullName>
        <ecNumber evidence="2">2.7.7.7</ecNumber>
    </recommendedName>
</protein>
<evidence type="ECO:0000256" key="4">
    <source>
        <dbReference type="ARBA" id="ARBA00022741"/>
    </source>
</evidence>
<dbReference type="CDD" id="cd18137">
    <property type="entry name" value="HLD_clamp_pol_III_gamma_tau"/>
    <property type="match status" value="1"/>
</dbReference>
<dbReference type="InterPro" id="IPR008921">
    <property type="entry name" value="DNA_pol3_clamp-load_cplx_C"/>
</dbReference>
<keyword evidence="8" id="KW-0175">Coiled coil</keyword>
<dbReference type="GO" id="GO:0005663">
    <property type="term" value="C:DNA replication factor C complex"/>
    <property type="evidence" value="ECO:0000318"/>
    <property type="project" value="GO_Central"/>
</dbReference>
<organism evidence="12 15">
    <name type="scientific">Nelumbo nucifera</name>
    <name type="common">Sacred lotus</name>
    <dbReference type="NCBI Taxonomy" id="4432"/>
    <lineage>
        <taxon>Eukaryota</taxon>
        <taxon>Viridiplantae</taxon>
        <taxon>Streptophyta</taxon>
        <taxon>Embryophyta</taxon>
        <taxon>Tracheophyta</taxon>
        <taxon>Spermatophyta</taxon>
        <taxon>Magnoliopsida</taxon>
        <taxon>Proteales</taxon>
        <taxon>Nelumbonaceae</taxon>
        <taxon>Nelumbo</taxon>
    </lineage>
</organism>
<keyword evidence="6" id="KW-0067">ATP-binding</keyword>
<keyword evidence="7" id="KW-0808">Transferase</keyword>
<feature type="compositionally biased region" description="Polar residues" evidence="10">
    <location>
        <begin position="176"/>
        <end position="192"/>
    </location>
</feature>
<evidence type="ECO:0000313" key="17">
    <source>
        <dbReference type="RefSeq" id="XP_019052527.1"/>
    </source>
</evidence>
<dbReference type="SMART" id="SM00382">
    <property type="entry name" value="AAA"/>
    <property type="match status" value="1"/>
</dbReference>
<dbReference type="InterPro" id="IPR050238">
    <property type="entry name" value="DNA_Rep/Repair_Clamp_Loader"/>
</dbReference>
<keyword evidence="7" id="KW-0548">Nucleotidyltransferase</keyword>
<keyword evidence="5" id="KW-0862">Zinc</keyword>
<dbReference type="GO" id="GO:0006261">
    <property type="term" value="P:DNA-templated DNA replication"/>
    <property type="evidence" value="ECO:0000318"/>
    <property type="project" value="GO_Central"/>
</dbReference>
<dbReference type="RefSeq" id="XP_019052527.1">
    <property type="nucleotide sequence ID" value="XM_019196982.1"/>
</dbReference>
<feature type="compositionally biased region" description="Polar residues" evidence="10">
    <location>
        <begin position="827"/>
        <end position="843"/>
    </location>
</feature>
<keyword evidence="7" id="KW-0239">DNA-directed DNA polymerase</keyword>
<evidence type="ECO:0000313" key="16">
    <source>
        <dbReference type="RefSeq" id="XP_019052526.1"/>
    </source>
</evidence>
<dbReference type="GO" id="GO:0009360">
    <property type="term" value="C:DNA polymerase III complex"/>
    <property type="evidence" value="ECO:0007669"/>
    <property type="project" value="InterPro"/>
</dbReference>
<dbReference type="SUPFAM" id="SSF48019">
    <property type="entry name" value="post-AAA+ oligomerization domain-like"/>
    <property type="match status" value="1"/>
</dbReference>
<dbReference type="Proteomes" id="UP000189703">
    <property type="component" value="Unplaced"/>
</dbReference>
<evidence type="ECO:0000313" key="15">
    <source>
        <dbReference type="RefSeq" id="XP_010250927.1"/>
    </source>
</evidence>
<dbReference type="EC" id="2.7.7.7" evidence="2"/>
<evidence type="ECO:0000313" key="13">
    <source>
        <dbReference type="RefSeq" id="XP_010250925.1"/>
    </source>
</evidence>
<accession>A0A1U7ZHE2</accession>
<dbReference type="GO" id="GO:0005524">
    <property type="term" value="F:ATP binding"/>
    <property type="evidence" value="ECO:0007669"/>
    <property type="project" value="UniProtKB-KW"/>
</dbReference>
<evidence type="ECO:0000256" key="6">
    <source>
        <dbReference type="ARBA" id="ARBA00022840"/>
    </source>
</evidence>
<dbReference type="InterPro" id="IPR054506">
    <property type="entry name" value="DnaA_N-like_STI"/>
</dbReference>
<comment type="catalytic activity">
    <reaction evidence="9">
        <text>DNA(n) + a 2'-deoxyribonucleoside 5'-triphosphate = DNA(n+1) + diphosphate</text>
        <dbReference type="Rhea" id="RHEA:22508"/>
        <dbReference type="Rhea" id="RHEA-COMP:17339"/>
        <dbReference type="Rhea" id="RHEA-COMP:17340"/>
        <dbReference type="ChEBI" id="CHEBI:33019"/>
        <dbReference type="ChEBI" id="CHEBI:61560"/>
        <dbReference type="ChEBI" id="CHEBI:173112"/>
        <dbReference type="EC" id="2.7.7.7"/>
    </reaction>
</comment>
<dbReference type="STRING" id="4432.A0A1U7ZHE2"/>
<keyword evidence="12" id="KW-1185">Reference proteome</keyword>
<dbReference type="RefSeq" id="XP_010250927.1">
    <property type="nucleotide sequence ID" value="XM_010252625.1"/>
</dbReference>
<dbReference type="GO" id="GO:0006281">
    <property type="term" value="P:DNA repair"/>
    <property type="evidence" value="ECO:0000318"/>
    <property type="project" value="GO_Central"/>
</dbReference>
<feature type="compositionally biased region" description="Polar residues" evidence="10">
    <location>
        <begin position="142"/>
        <end position="156"/>
    </location>
</feature>
<name>A0A1U7ZHE2_NELNU</name>
<dbReference type="RefSeq" id="XP_010250925.1">
    <property type="nucleotide sequence ID" value="XM_010252623.2"/>
</dbReference>
<dbReference type="GO" id="GO:0046872">
    <property type="term" value="F:metal ion binding"/>
    <property type="evidence" value="ECO:0007669"/>
    <property type="project" value="UniProtKB-KW"/>
</dbReference>
<keyword evidence="4" id="KW-0547">Nucleotide-binding</keyword>
<evidence type="ECO:0000256" key="5">
    <source>
        <dbReference type="ARBA" id="ARBA00022833"/>
    </source>
</evidence>
<evidence type="ECO:0000256" key="8">
    <source>
        <dbReference type="ARBA" id="ARBA00023054"/>
    </source>
</evidence>
<evidence type="ECO:0000256" key="10">
    <source>
        <dbReference type="SAM" id="MobiDB-lite"/>
    </source>
</evidence>
<gene>
    <name evidence="13 14 15 16 17" type="primary">LOC104593010</name>
</gene>
<dbReference type="NCBIfam" id="TIGR02397">
    <property type="entry name" value="dnaX_nterm"/>
    <property type="match status" value="1"/>
</dbReference>
<keyword evidence="3" id="KW-0479">Metal-binding</keyword>
<dbReference type="InterPro" id="IPR012763">
    <property type="entry name" value="DNA_pol_III_sug/sutau_N"/>
</dbReference>
<dbReference type="Pfam" id="PF23007">
    <property type="entry name" value="DnaA_N-like_STI"/>
    <property type="match status" value="1"/>
</dbReference>
<evidence type="ECO:0000259" key="11">
    <source>
        <dbReference type="SMART" id="SM00382"/>
    </source>
</evidence>